<comment type="caution">
    <text evidence="3">The sequence shown here is derived from an EMBL/GenBank/DDBJ whole genome shotgun (WGS) entry which is preliminary data.</text>
</comment>
<organism evidence="3 4">
    <name type="scientific">Georgenia yuyongxinii</name>
    <dbReference type="NCBI Taxonomy" id="2589797"/>
    <lineage>
        <taxon>Bacteria</taxon>
        <taxon>Bacillati</taxon>
        <taxon>Actinomycetota</taxon>
        <taxon>Actinomycetes</taxon>
        <taxon>Micrococcales</taxon>
        <taxon>Bogoriellaceae</taxon>
        <taxon>Georgenia</taxon>
    </lineage>
</organism>
<protein>
    <submittedName>
        <fullName evidence="3">DUF2807 domain-containing protein</fullName>
    </submittedName>
</protein>
<reference evidence="3 4" key="1">
    <citation type="submission" date="2019-07" db="EMBL/GenBank/DDBJ databases">
        <title>Georgenia wutianyii sp. nov. and Georgenia *** sp. nov. isolated from plateau pika (Ochotona curzoniae) in the Qinghai-Tibet plateau of China.</title>
        <authorList>
            <person name="Tian Z."/>
        </authorList>
    </citation>
    <scope>NUCLEOTIDE SEQUENCE [LARGE SCALE GENOMIC DNA]</scope>
    <source>
        <strain evidence="3 4">Z446</strain>
    </source>
</reference>
<evidence type="ECO:0000259" key="2">
    <source>
        <dbReference type="Pfam" id="PF10988"/>
    </source>
</evidence>
<proteinExistence type="predicted"/>
<dbReference type="EMBL" id="VJXR01000011">
    <property type="protein sequence ID" value="TRW46331.1"/>
    <property type="molecule type" value="Genomic_DNA"/>
</dbReference>
<sequence length="521" mass="53979">MAGVCVEEDLVRVLSGGVQRALGAGRKRGREVAQHRTQLAVPLRLVLRSRTWAGRVVVDQVEHLVHLHPWHHTHGIIVTPQRFRRGYDDGNLTNTRNRLQAPLTLRSGSSFPAPGRHAGGPRGSRRHGTTTQNHPPHEHREKDLHAVPVRRQPHALPGAPRRPRRRGGTAPPTAGAAATRSVRSSSLGPRRGPVRTSPGSPRHVRLHDSTRLKGPACPCRMPSPAREGLRRRGLPRPAGPPLSGEAGTGSGANRGEPPYPAPQGRCHAGEVGRSAAAPDSGTGHVMTLRKLAWIALAIAPPLTLAGCGAALDAGPATTEERTIEDVSAVSLAGAGNVNLTTGAEPSLTVTAGENIIDRVTSTVRDGVLRLDVDGPVYGSPGEITYDLVLPSVDEIRIDGAGDVDAQLTSGETLEVDLSGAGDVRATGVDVTSLTVRVGGVGGVHLSGTADRQTVVISGLGDYDGVSLTSADADVTIGGAGDAQVHATDTLNASVDGAGSIVHTGGARVTSSIDGVGNIRQG</sequence>
<dbReference type="Pfam" id="PF10988">
    <property type="entry name" value="DUF2807"/>
    <property type="match status" value="1"/>
</dbReference>
<evidence type="ECO:0000313" key="3">
    <source>
        <dbReference type="EMBL" id="TRW46331.1"/>
    </source>
</evidence>
<feature type="compositionally biased region" description="Basic and acidic residues" evidence="1">
    <location>
        <begin position="135"/>
        <end position="145"/>
    </location>
</feature>
<dbReference type="AlphaFoldDB" id="A0A552WU09"/>
<keyword evidence="4" id="KW-1185">Reference proteome</keyword>
<gene>
    <name evidence="3" type="ORF">FJ693_06150</name>
</gene>
<evidence type="ECO:0000256" key="1">
    <source>
        <dbReference type="SAM" id="MobiDB-lite"/>
    </source>
</evidence>
<dbReference type="Gene3D" id="2.160.20.120">
    <property type="match status" value="1"/>
</dbReference>
<dbReference type="Proteomes" id="UP000318693">
    <property type="component" value="Unassembled WGS sequence"/>
</dbReference>
<feature type="compositionally biased region" description="Low complexity" evidence="1">
    <location>
        <begin position="168"/>
        <end position="180"/>
    </location>
</feature>
<feature type="region of interest" description="Disordered" evidence="1">
    <location>
        <begin position="88"/>
        <end position="282"/>
    </location>
</feature>
<dbReference type="InterPro" id="IPR021255">
    <property type="entry name" value="DUF2807"/>
</dbReference>
<accession>A0A552WU09</accession>
<feature type="domain" description="Putative auto-transporter adhesin head GIN" evidence="2">
    <location>
        <begin position="328"/>
        <end position="505"/>
    </location>
</feature>
<name>A0A552WU09_9MICO</name>
<evidence type="ECO:0000313" key="4">
    <source>
        <dbReference type="Proteomes" id="UP000318693"/>
    </source>
</evidence>